<dbReference type="PANTHER" id="PTHR14493">
    <property type="entry name" value="UNKEMPT FAMILY MEMBER"/>
    <property type="match status" value="1"/>
</dbReference>
<keyword evidence="3 4" id="KW-0862">Zinc</keyword>
<dbReference type="SMART" id="SM00356">
    <property type="entry name" value="ZnF_C3H1"/>
    <property type="match status" value="3"/>
</dbReference>
<name>A0AAV9XW79_9CRYT</name>
<dbReference type="PANTHER" id="PTHR14493:SF50">
    <property type="entry name" value="RING FINGER PROTEIN UNKEMPT"/>
    <property type="match status" value="1"/>
</dbReference>
<keyword evidence="7" id="KW-1185">Reference proteome</keyword>
<gene>
    <name evidence="6" type="ORF">RS030_2207</name>
</gene>
<dbReference type="Proteomes" id="UP001311799">
    <property type="component" value="Unassembled WGS sequence"/>
</dbReference>
<proteinExistence type="predicted"/>
<evidence type="ECO:0000313" key="7">
    <source>
        <dbReference type="Proteomes" id="UP001311799"/>
    </source>
</evidence>
<dbReference type="GO" id="GO:0008270">
    <property type="term" value="F:zinc ion binding"/>
    <property type="evidence" value="ECO:0007669"/>
    <property type="project" value="UniProtKB-KW"/>
</dbReference>
<evidence type="ECO:0000259" key="5">
    <source>
        <dbReference type="PROSITE" id="PS50103"/>
    </source>
</evidence>
<evidence type="ECO:0000256" key="2">
    <source>
        <dbReference type="ARBA" id="ARBA00022771"/>
    </source>
</evidence>
<dbReference type="EMBL" id="JAWDEY010000022">
    <property type="protein sequence ID" value="KAK6588763.1"/>
    <property type="molecule type" value="Genomic_DNA"/>
</dbReference>
<dbReference type="InterPro" id="IPR045234">
    <property type="entry name" value="Unkempt-like"/>
</dbReference>
<feature type="domain" description="C3H1-type" evidence="5">
    <location>
        <begin position="13"/>
        <end position="41"/>
    </location>
</feature>
<keyword evidence="2 4" id="KW-0863">Zinc-finger</keyword>
<dbReference type="Gene3D" id="3.30.1370.210">
    <property type="match status" value="1"/>
</dbReference>
<reference evidence="6 7" key="1">
    <citation type="submission" date="2023-10" db="EMBL/GenBank/DDBJ databases">
        <title>Comparative genomics analysis reveals potential genetic determinants of host preference in Cryptosporidium xiaoi.</title>
        <authorList>
            <person name="Xiao L."/>
            <person name="Li J."/>
        </authorList>
    </citation>
    <scope>NUCLEOTIDE SEQUENCE [LARGE SCALE GENOMIC DNA]</scope>
    <source>
        <strain evidence="6 7">52996</strain>
    </source>
</reference>
<comment type="caution">
    <text evidence="6">The sequence shown here is derived from an EMBL/GenBank/DDBJ whole genome shotgun (WGS) entry which is preliminary data.</text>
</comment>
<evidence type="ECO:0000256" key="3">
    <source>
        <dbReference type="ARBA" id="ARBA00022833"/>
    </source>
</evidence>
<evidence type="ECO:0000256" key="1">
    <source>
        <dbReference type="ARBA" id="ARBA00022723"/>
    </source>
</evidence>
<evidence type="ECO:0000256" key="4">
    <source>
        <dbReference type="PROSITE-ProRule" id="PRU00723"/>
    </source>
</evidence>
<accession>A0AAV9XW79</accession>
<dbReference type="AlphaFoldDB" id="A0AAV9XW79"/>
<protein>
    <submittedName>
        <fullName evidence="6">Having 3 CCCH RNA binding domains involved in RNA metabolism</fullName>
    </submittedName>
</protein>
<evidence type="ECO:0000313" key="6">
    <source>
        <dbReference type="EMBL" id="KAK6588763.1"/>
    </source>
</evidence>
<dbReference type="PROSITE" id="PS50103">
    <property type="entry name" value="ZF_C3H1"/>
    <property type="match status" value="1"/>
</dbReference>
<sequence length="373" mass="43432">MANALLSIEELTRFRTKLCKRSLKDGCDFGPLRCQYSHNVYWPRRCPFYLSDPSALRYIPDICPDITILDQSSGKVVSMCNRGGYCPFAHSMEEVIYHPLRYKTEVCTAFQKGECKIYYCHLIHGLAERRPEKNYTLPFTKGIDLTKYPNVTLVDRTSSEVSNMKNTGFTQNQFRTREFIEPDIFYKIYFDGNRKKELALTNTMNSNNSHFPSFFDFRIKSGLFPNLNKTDYSWNNSIESTYNSYLIDPDPCSEIKSLVFKWRRIIENPELHLSNFNFNSSEYWETASDGLKEIIGIINTLKTIYCKKYYDIKAFDSEIKFRSETEVNQSNYSSSILCRKNNITLIGGDQEINKCTVSTENSNESLLQPQLQF</sequence>
<feature type="zinc finger region" description="C3H1-type" evidence="4">
    <location>
        <begin position="13"/>
        <end position="41"/>
    </location>
</feature>
<keyword evidence="1 4" id="KW-0479">Metal-binding</keyword>
<dbReference type="InterPro" id="IPR000571">
    <property type="entry name" value="Znf_CCCH"/>
</dbReference>
<organism evidence="6 7">
    <name type="scientific">Cryptosporidium xiaoi</name>
    <dbReference type="NCBI Taxonomy" id="659607"/>
    <lineage>
        <taxon>Eukaryota</taxon>
        <taxon>Sar</taxon>
        <taxon>Alveolata</taxon>
        <taxon>Apicomplexa</taxon>
        <taxon>Conoidasida</taxon>
        <taxon>Coccidia</taxon>
        <taxon>Eucoccidiorida</taxon>
        <taxon>Eimeriorina</taxon>
        <taxon>Cryptosporidiidae</taxon>
        <taxon>Cryptosporidium</taxon>
    </lineage>
</organism>